<dbReference type="SMART" id="SM00980">
    <property type="entry name" value="THAP"/>
    <property type="match status" value="1"/>
</dbReference>
<evidence type="ECO:0000256" key="5">
    <source>
        <dbReference type="PROSITE-ProRule" id="PRU00309"/>
    </source>
</evidence>
<feature type="domain" description="THAP-type" evidence="6">
    <location>
        <begin position="1"/>
        <end position="93"/>
    </location>
</feature>
<comment type="caution">
    <text evidence="7">The sequence shown here is derived from an EMBL/GenBank/DDBJ whole genome shotgun (WGS) entry which is preliminary data.</text>
</comment>
<reference evidence="7" key="1">
    <citation type="journal article" date="2020" name="Cell">
        <title>Large-Scale Comparative Analyses of Tick Genomes Elucidate Their Genetic Diversity and Vector Capacities.</title>
        <authorList>
            <consortium name="Tick Genome and Microbiome Consortium (TIGMIC)"/>
            <person name="Jia N."/>
            <person name="Wang J."/>
            <person name="Shi W."/>
            <person name="Du L."/>
            <person name="Sun Y."/>
            <person name="Zhan W."/>
            <person name="Jiang J.F."/>
            <person name="Wang Q."/>
            <person name="Zhang B."/>
            <person name="Ji P."/>
            <person name="Bell-Sakyi L."/>
            <person name="Cui X.M."/>
            <person name="Yuan T.T."/>
            <person name="Jiang B.G."/>
            <person name="Yang W.F."/>
            <person name="Lam T.T."/>
            <person name="Chang Q.C."/>
            <person name="Ding S.J."/>
            <person name="Wang X.J."/>
            <person name="Zhu J.G."/>
            <person name="Ruan X.D."/>
            <person name="Zhao L."/>
            <person name="Wei J.T."/>
            <person name="Ye R.Z."/>
            <person name="Que T.C."/>
            <person name="Du C.H."/>
            <person name="Zhou Y.H."/>
            <person name="Cheng J.X."/>
            <person name="Dai P.F."/>
            <person name="Guo W.B."/>
            <person name="Han X.H."/>
            <person name="Huang E.J."/>
            <person name="Li L.F."/>
            <person name="Wei W."/>
            <person name="Gao Y.C."/>
            <person name="Liu J.Z."/>
            <person name="Shao H.Z."/>
            <person name="Wang X."/>
            <person name="Wang C.C."/>
            <person name="Yang T.C."/>
            <person name="Huo Q.B."/>
            <person name="Li W."/>
            <person name="Chen H.Y."/>
            <person name="Chen S.E."/>
            <person name="Zhou L.G."/>
            <person name="Ni X.B."/>
            <person name="Tian J.H."/>
            <person name="Sheng Y."/>
            <person name="Liu T."/>
            <person name="Pan Y.S."/>
            <person name="Xia L.Y."/>
            <person name="Li J."/>
            <person name="Zhao F."/>
            <person name="Cao W.C."/>
        </authorList>
    </citation>
    <scope>NUCLEOTIDE SEQUENCE</scope>
    <source>
        <strain evidence="7">Rmic-2018</strain>
    </source>
</reference>
<dbReference type="PANTHER" id="PTHR46927:SF3">
    <property type="entry name" value="THAP-TYPE DOMAIN-CONTAINING PROTEIN"/>
    <property type="match status" value="1"/>
</dbReference>
<dbReference type="Pfam" id="PF05485">
    <property type="entry name" value="THAP"/>
    <property type="match status" value="1"/>
</dbReference>
<evidence type="ECO:0000256" key="2">
    <source>
        <dbReference type="ARBA" id="ARBA00022771"/>
    </source>
</evidence>
<evidence type="ECO:0000256" key="4">
    <source>
        <dbReference type="ARBA" id="ARBA00023125"/>
    </source>
</evidence>
<dbReference type="InterPro" id="IPR052224">
    <property type="entry name" value="THAP_domain_protein"/>
</dbReference>
<dbReference type="PANTHER" id="PTHR46927">
    <property type="entry name" value="AGAP005574-PA"/>
    <property type="match status" value="1"/>
</dbReference>
<dbReference type="SUPFAM" id="SSF57716">
    <property type="entry name" value="Glucocorticoid receptor-like (DNA-binding domain)"/>
    <property type="match status" value="1"/>
</dbReference>
<dbReference type="Proteomes" id="UP000821866">
    <property type="component" value="Chromosome 4"/>
</dbReference>
<organism evidence="7 8">
    <name type="scientific">Rhipicephalus microplus</name>
    <name type="common">Cattle tick</name>
    <name type="synonym">Boophilus microplus</name>
    <dbReference type="NCBI Taxonomy" id="6941"/>
    <lineage>
        <taxon>Eukaryota</taxon>
        <taxon>Metazoa</taxon>
        <taxon>Ecdysozoa</taxon>
        <taxon>Arthropoda</taxon>
        <taxon>Chelicerata</taxon>
        <taxon>Arachnida</taxon>
        <taxon>Acari</taxon>
        <taxon>Parasitiformes</taxon>
        <taxon>Ixodida</taxon>
        <taxon>Ixodoidea</taxon>
        <taxon>Ixodidae</taxon>
        <taxon>Rhipicephalinae</taxon>
        <taxon>Rhipicephalus</taxon>
        <taxon>Boophilus</taxon>
    </lineage>
</organism>
<evidence type="ECO:0000313" key="7">
    <source>
        <dbReference type="EMBL" id="KAH8028380.1"/>
    </source>
</evidence>
<keyword evidence="8" id="KW-1185">Reference proteome</keyword>
<dbReference type="InterPro" id="IPR006612">
    <property type="entry name" value="THAP_Znf"/>
</dbReference>
<keyword evidence="2 5" id="KW-0863">Zinc-finger</keyword>
<accession>A0A9J6E226</accession>
<keyword evidence="1" id="KW-0479">Metal-binding</keyword>
<gene>
    <name evidence="7" type="ORF">HPB51_016203</name>
</gene>
<reference evidence="7" key="2">
    <citation type="submission" date="2021-09" db="EMBL/GenBank/DDBJ databases">
        <authorList>
            <person name="Jia N."/>
            <person name="Wang J."/>
            <person name="Shi W."/>
            <person name="Du L."/>
            <person name="Sun Y."/>
            <person name="Zhan W."/>
            <person name="Jiang J."/>
            <person name="Wang Q."/>
            <person name="Zhang B."/>
            <person name="Ji P."/>
            <person name="Sakyi L.B."/>
            <person name="Cui X."/>
            <person name="Yuan T."/>
            <person name="Jiang B."/>
            <person name="Yang W."/>
            <person name="Lam T.T.-Y."/>
            <person name="Chang Q."/>
            <person name="Ding S."/>
            <person name="Wang X."/>
            <person name="Zhu J."/>
            <person name="Ruan X."/>
            <person name="Zhao L."/>
            <person name="Wei J."/>
            <person name="Que T."/>
            <person name="Du C."/>
            <person name="Cheng J."/>
            <person name="Dai P."/>
            <person name="Han X."/>
            <person name="Huang E."/>
            <person name="Gao Y."/>
            <person name="Liu J."/>
            <person name="Shao H."/>
            <person name="Ye R."/>
            <person name="Li L."/>
            <person name="Wei W."/>
            <person name="Wang X."/>
            <person name="Wang C."/>
            <person name="Huo Q."/>
            <person name="Li W."/>
            <person name="Guo W."/>
            <person name="Chen H."/>
            <person name="Chen S."/>
            <person name="Zhou L."/>
            <person name="Zhou L."/>
            <person name="Ni X."/>
            <person name="Tian J."/>
            <person name="Zhou Y."/>
            <person name="Sheng Y."/>
            <person name="Liu T."/>
            <person name="Pan Y."/>
            <person name="Xia L."/>
            <person name="Li J."/>
            <person name="Zhao F."/>
            <person name="Cao W."/>
        </authorList>
    </citation>
    <scope>NUCLEOTIDE SEQUENCE</scope>
    <source>
        <strain evidence="7">Rmic-2018</strain>
        <tissue evidence="7">Larvae</tissue>
    </source>
</reference>
<dbReference type="EMBL" id="JABSTU010000006">
    <property type="protein sequence ID" value="KAH8028380.1"/>
    <property type="molecule type" value="Genomic_DNA"/>
</dbReference>
<dbReference type="GO" id="GO:0003677">
    <property type="term" value="F:DNA binding"/>
    <property type="evidence" value="ECO:0007669"/>
    <property type="project" value="UniProtKB-UniRule"/>
</dbReference>
<dbReference type="PROSITE" id="PS50950">
    <property type="entry name" value="ZF_THAP"/>
    <property type="match status" value="1"/>
</dbReference>
<keyword evidence="3" id="KW-0862">Zinc</keyword>
<proteinExistence type="predicted"/>
<dbReference type="AlphaFoldDB" id="A0A9J6E226"/>
<sequence length="107" mass="12465">MGKCFVPFCNSGYKSCNEKYALFTPPANEERLQAWRRAIPRKDRMLQRNDRVCEKLFAPHFVLKTWSSEFNRHVLMSGKRRAELTKDAVPSIFDVAPGYLSKKIKNP</sequence>
<keyword evidence="4 5" id="KW-0238">DNA-binding</keyword>
<name>A0A9J6E226_RHIMP</name>
<protein>
    <recommendedName>
        <fullName evidence="6">THAP-type domain-containing protein</fullName>
    </recommendedName>
</protein>
<evidence type="ECO:0000259" key="6">
    <source>
        <dbReference type="PROSITE" id="PS50950"/>
    </source>
</evidence>
<dbReference type="GO" id="GO:0008270">
    <property type="term" value="F:zinc ion binding"/>
    <property type="evidence" value="ECO:0007669"/>
    <property type="project" value="UniProtKB-KW"/>
</dbReference>
<evidence type="ECO:0000313" key="8">
    <source>
        <dbReference type="Proteomes" id="UP000821866"/>
    </source>
</evidence>
<evidence type="ECO:0000256" key="3">
    <source>
        <dbReference type="ARBA" id="ARBA00022833"/>
    </source>
</evidence>
<evidence type="ECO:0000256" key="1">
    <source>
        <dbReference type="ARBA" id="ARBA00022723"/>
    </source>
</evidence>